<dbReference type="AlphaFoldDB" id="A7TA90"/>
<keyword evidence="3" id="KW-1185">Reference proteome</keyword>
<dbReference type="STRING" id="45351.A7TA90"/>
<evidence type="ECO:0000259" key="1">
    <source>
        <dbReference type="PROSITE" id="PS50106"/>
    </source>
</evidence>
<proteinExistence type="predicted"/>
<dbReference type="FunFam" id="2.30.42.10:FF:000105">
    <property type="entry name" value="Tyrosine-protein phosphatase non-receptor type 13"/>
    <property type="match status" value="1"/>
</dbReference>
<dbReference type="PROSITE" id="PS50106">
    <property type="entry name" value="PDZ"/>
    <property type="match status" value="1"/>
</dbReference>
<dbReference type="eggNOG" id="KOG0708">
    <property type="taxonomic scope" value="Eukaryota"/>
</dbReference>
<dbReference type="InterPro" id="IPR036034">
    <property type="entry name" value="PDZ_sf"/>
</dbReference>
<accession>A7TA90</accession>
<dbReference type="InterPro" id="IPR050614">
    <property type="entry name" value="Synaptic_Scaffolding_LAP-MAGUK"/>
</dbReference>
<dbReference type="KEGG" id="nve:5497338"/>
<dbReference type="InParanoid" id="A7TA90"/>
<evidence type="ECO:0000313" key="2">
    <source>
        <dbReference type="EMBL" id="EDO27081.1"/>
    </source>
</evidence>
<dbReference type="EMBL" id="DS473925">
    <property type="protein sequence ID" value="EDO27081.1"/>
    <property type="molecule type" value="Genomic_DNA"/>
</dbReference>
<feature type="non-terminal residue" evidence="2">
    <location>
        <position position="1"/>
    </location>
</feature>
<dbReference type="Gene3D" id="2.30.42.10">
    <property type="match status" value="1"/>
</dbReference>
<protein>
    <recommendedName>
        <fullName evidence="1">PDZ domain-containing protein</fullName>
    </recommendedName>
</protein>
<evidence type="ECO:0000313" key="3">
    <source>
        <dbReference type="Proteomes" id="UP000001593"/>
    </source>
</evidence>
<sequence length="101" mass="10992">LNFTLKTFPLCFTGFGFNIRGGIDHPHIGCDPGIFITTVRADGAAGNDGRLKPGDRILAVNSTRLDNVSHEQAVRAFRVSEDYVSLLVEQGAEAEIMVFLL</sequence>
<organism evidence="2 3">
    <name type="scientific">Nematostella vectensis</name>
    <name type="common">Starlet sea anemone</name>
    <dbReference type="NCBI Taxonomy" id="45351"/>
    <lineage>
        <taxon>Eukaryota</taxon>
        <taxon>Metazoa</taxon>
        <taxon>Cnidaria</taxon>
        <taxon>Anthozoa</taxon>
        <taxon>Hexacorallia</taxon>
        <taxon>Actiniaria</taxon>
        <taxon>Edwardsiidae</taxon>
        <taxon>Nematostella</taxon>
    </lineage>
</organism>
<dbReference type="PANTHER" id="PTHR23119:SF50">
    <property type="entry name" value="PDZ DOMAIN-CONTAINING PROTEIN"/>
    <property type="match status" value="1"/>
</dbReference>
<dbReference type="PhylomeDB" id="A7TA90"/>
<dbReference type="SUPFAM" id="SSF50156">
    <property type="entry name" value="PDZ domain-like"/>
    <property type="match status" value="1"/>
</dbReference>
<gene>
    <name evidence="2" type="ORF">NEMVEDRAFT_v1g152143</name>
</gene>
<feature type="domain" description="PDZ" evidence="1">
    <location>
        <begin position="15"/>
        <end position="92"/>
    </location>
</feature>
<dbReference type="SMART" id="SM00228">
    <property type="entry name" value="PDZ"/>
    <property type="match status" value="1"/>
</dbReference>
<dbReference type="Pfam" id="PF00595">
    <property type="entry name" value="PDZ"/>
    <property type="match status" value="1"/>
</dbReference>
<dbReference type="OMA" id="HICEDPA"/>
<reference evidence="2 3" key="1">
    <citation type="journal article" date="2007" name="Science">
        <title>Sea anemone genome reveals ancestral eumetazoan gene repertoire and genomic organization.</title>
        <authorList>
            <person name="Putnam N.H."/>
            <person name="Srivastava M."/>
            <person name="Hellsten U."/>
            <person name="Dirks B."/>
            <person name="Chapman J."/>
            <person name="Salamov A."/>
            <person name="Terry A."/>
            <person name="Shapiro H."/>
            <person name="Lindquist E."/>
            <person name="Kapitonov V.V."/>
            <person name="Jurka J."/>
            <person name="Genikhovich G."/>
            <person name="Grigoriev I.V."/>
            <person name="Lucas S.M."/>
            <person name="Steele R.E."/>
            <person name="Finnerty J.R."/>
            <person name="Technau U."/>
            <person name="Martindale M.Q."/>
            <person name="Rokhsar D.S."/>
        </authorList>
    </citation>
    <scope>NUCLEOTIDE SEQUENCE [LARGE SCALE GENOMIC DNA]</scope>
    <source>
        <strain evidence="3">CH2 X CH6</strain>
    </source>
</reference>
<name>A7TA90_NEMVE</name>
<dbReference type="PANTHER" id="PTHR23119">
    <property type="entry name" value="DISCS LARGE"/>
    <property type="match status" value="1"/>
</dbReference>
<dbReference type="Proteomes" id="UP000001593">
    <property type="component" value="Unassembled WGS sequence"/>
</dbReference>
<dbReference type="HOGENOM" id="CLU_149433_1_2_1"/>
<dbReference type="InterPro" id="IPR001478">
    <property type="entry name" value="PDZ"/>
</dbReference>